<keyword evidence="2" id="KW-0472">Membrane</keyword>
<keyword evidence="2" id="KW-1133">Transmembrane helix</keyword>
<dbReference type="AlphaFoldDB" id="A0A8J3VRY5"/>
<feature type="compositionally biased region" description="Pro residues" evidence="1">
    <location>
        <begin position="16"/>
        <end position="29"/>
    </location>
</feature>
<dbReference type="EMBL" id="BONZ01000039">
    <property type="protein sequence ID" value="GIH15971.1"/>
    <property type="molecule type" value="Genomic_DNA"/>
</dbReference>
<feature type="transmembrane region" description="Helical" evidence="2">
    <location>
        <begin position="80"/>
        <end position="100"/>
    </location>
</feature>
<accession>A0A8J3VRY5</accession>
<keyword evidence="2" id="KW-0812">Transmembrane</keyword>
<dbReference type="RefSeq" id="WP_203919585.1">
    <property type="nucleotide sequence ID" value="NZ_BONZ01000039.1"/>
</dbReference>
<gene>
    <name evidence="3" type="ORF">Raf01_41430</name>
</gene>
<keyword evidence="4" id="KW-1185">Reference proteome</keyword>
<feature type="compositionally biased region" description="Basic and acidic residues" evidence="1">
    <location>
        <begin position="1"/>
        <end position="11"/>
    </location>
</feature>
<organism evidence="3 4">
    <name type="scientific">Rugosimonospora africana</name>
    <dbReference type="NCBI Taxonomy" id="556532"/>
    <lineage>
        <taxon>Bacteria</taxon>
        <taxon>Bacillati</taxon>
        <taxon>Actinomycetota</taxon>
        <taxon>Actinomycetes</taxon>
        <taxon>Micromonosporales</taxon>
        <taxon>Micromonosporaceae</taxon>
        <taxon>Rugosimonospora</taxon>
    </lineage>
</organism>
<feature type="region of interest" description="Disordered" evidence="1">
    <location>
        <begin position="1"/>
        <end position="29"/>
    </location>
</feature>
<evidence type="ECO:0000256" key="1">
    <source>
        <dbReference type="SAM" id="MobiDB-lite"/>
    </source>
</evidence>
<evidence type="ECO:0000313" key="3">
    <source>
        <dbReference type="EMBL" id="GIH15971.1"/>
    </source>
</evidence>
<name>A0A8J3VRY5_9ACTN</name>
<proteinExistence type="predicted"/>
<sequence length="168" mass="18106">MNTPTDADRPAQGRPAPIPSPEPAPPHLPTAPRVGPTFCAWWLLRLWVTLQALDAFLQPVFEGRFLSGDYAMLSLHRTNATYVGVLSVSLPVVAVVAWRVSQVPGRIVLGMAALAPLAALQIVLGFSRTLGIHVPLGVAILGLSGWLTVWMWTHHPAGKRMATTPGQR</sequence>
<evidence type="ECO:0000313" key="4">
    <source>
        <dbReference type="Proteomes" id="UP000642748"/>
    </source>
</evidence>
<protein>
    <submittedName>
        <fullName evidence="3">Uncharacterized protein</fullName>
    </submittedName>
</protein>
<feature type="transmembrane region" description="Helical" evidence="2">
    <location>
        <begin position="107"/>
        <end position="126"/>
    </location>
</feature>
<evidence type="ECO:0000256" key="2">
    <source>
        <dbReference type="SAM" id="Phobius"/>
    </source>
</evidence>
<reference evidence="3" key="1">
    <citation type="submission" date="2021-01" db="EMBL/GenBank/DDBJ databases">
        <title>Whole genome shotgun sequence of Rugosimonospora africana NBRC 104875.</title>
        <authorList>
            <person name="Komaki H."/>
            <person name="Tamura T."/>
        </authorList>
    </citation>
    <scope>NUCLEOTIDE SEQUENCE</scope>
    <source>
        <strain evidence="3">NBRC 104875</strain>
    </source>
</reference>
<feature type="transmembrane region" description="Helical" evidence="2">
    <location>
        <begin position="132"/>
        <end position="152"/>
    </location>
</feature>
<comment type="caution">
    <text evidence="3">The sequence shown here is derived from an EMBL/GenBank/DDBJ whole genome shotgun (WGS) entry which is preliminary data.</text>
</comment>
<dbReference type="Proteomes" id="UP000642748">
    <property type="component" value="Unassembled WGS sequence"/>
</dbReference>